<organism evidence="2 3">
    <name type="scientific">Crotalaria pallida</name>
    <name type="common">Smooth rattlebox</name>
    <name type="synonym">Crotalaria striata</name>
    <dbReference type="NCBI Taxonomy" id="3830"/>
    <lineage>
        <taxon>Eukaryota</taxon>
        <taxon>Viridiplantae</taxon>
        <taxon>Streptophyta</taxon>
        <taxon>Embryophyta</taxon>
        <taxon>Tracheophyta</taxon>
        <taxon>Spermatophyta</taxon>
        <taxon>Magnoliopsida</taxon>
        <taxon>eudicotyledons</taxon>
        <taxon>Gunneridae</taxon>
        <taxon>Pentapetalae</taxon>
        <taxon>rosids</taxon>
        <taxon>fabids</taxon>
        <taxon>Fabales</taxon>
        <taxon>Fabaceae</taxon>
        <taxon>Papilionoideae</taxon>
        <taxon>50 kb inversion clade</taxon>
        <taxon>genistoids sensu lato</taxon>
        <taxon>core genistoids</taxon>
        <taxon>Crotalarieae</taxon>
        <taxon>Crotalaria</taxon>
    </lineage>
</organism>
<evidence type="ECO:0000313" key="2">
    <source>
        <dbReference type="EMBL" id="KAK7246490.1"/>
    </source>
</evidence>
<dbReference type="AlphaFoldDB" id="A0AAN9EAE4"/>
<evidence type="ECO:0000313" key="3">
    <source>
        <dbReference type="Proteomes" id="UP001372338"/>
    </source>
</evidence>
<keyword evidence="3" id="KW-1185">Reference proteome</keyword>
<dbReference type="PANTHER" id="PTHR37718:SF2">
    <property type="entry name" value="OS03G0205150 PROTEIN"/>
    <property type="match status" value="1"/>
</dbReference>
<dbReference type="PANTHER" id="PTHR37718">
    <property type="entry name" value="BNAC03G61340D PROTEIN"/>
    <property type="match status" value="1"/>
</dbReference>
<keyword evidence="1" id="KW-0175">Coiled coil</keyword>
<comment type="caution">
    <text evidence="2">The sequence shown here is derived from an EMBL/GenBank/DDBJ whole genome shotgun (WGS) entry which is preliminary data.</text>
</comment>
<sequence length="214" mass="24382">MDPPQKFDPTYSAELLRHLDKQKEVLEETYKEMRHELEKLMVEERMLMQKRLELISADALTKKGILFQPADNTVAKKSSIVNFNMISWDVDKIIKYRDKQEFVKDLKESVDAMVPRMEKSKMTSSSVGYSCNFIIEAIFQLPTSDSSVPKFFDVCSRARHSSTGRNGGTVKRLNFGSFPSIMLEKNHFRGSSIENSSDASTSEAIGHASISCFY</sequence>
<reference evidence="2 3" key="1">
    <citation type="submission" date="2024-01" db="EMBL/GenBank/DDBJ databases">
        <title>The genomes of 5 underutilized Papilionoideae crops provide insights into root nodulation and disease resistanc.</title>
        <authorList>
            <person name="Yuan L."/>
        </authorList>
    </citation>
    <scope>NUCLEOTIDE SEQUENCE [LARGE SCALE GENOMIC DNA]</scope>
    <source>
        <strain evidence="2">ZHUSHIDOU_FW_LH</strain>
        <tissue evidence="2">Leaf</tissue>
    </source>
</reference>
<protein>
    <submittedName>
        <fullName evidence="2">Uncharacterized protein</fullName>
    </submittedName>
</protein>
<dbReference type="EMBL" id="JAYWIO010000008">
    <property type="protein sequence ID" value="KAK7246490.1"/>
    <property type="molecule type" value="Genomic_DNA"/>
</dbReference>
<name>A0AAN9EAE4_CROPI</name>
<evidence type="ECO:0000256" key="1">
    <source>
        <dbReference type="SAM" id="Coils"/>
    </source>
</evidence>
<proteinExistence type="predicted"/>
<accession>A0AAN9EAE4</accession>
<feature type="coiled-coil region" evidence="1">
    <location>
        <begin position="16"/>
        <end position="50"/>
    </location>
</feature>
<dbReference type="Proteomes" id="UP001372338">
    <property type="component" value="Unassembled WGS sequence"/>
</dbReference>
<gene>
    <name evidence="2" type="ORF">RIF29_41359</name>
</gene>